<feature type="compositionally biased region" description="Polar residues" evidence="1">
    <location>
        <begin position="256"/>
        <end position="274"/>
    </location>
</feature>
<dbReference type="Proteomes" id="UP000037035">
    <property type="component" value="Unassembled WGS sequence"/>
</dbReference>
<dbReference type="AlphaFoldDB" id="A0A0L6V8C7"/>
<proteinExistence type="predicted"/>
<organism evidence="2 3">
    <name type="scientific">Puccinia sorghi</name>
    <dbReference type="NCBI Taxonomy" id="27349"/>
    <lineage>
        <taxon>Eukaryota</taxon>
        <taxon>Fungi</taxon>
        <taxon>Dikarya</taxon>
        <taxon>Basidiomycota</taxon>
        <taxon>Pucciniomycotina</taxon>
        <taxon>Pucciniomycetes</taxon>
        <taxon>Pucciniales</taxon>
        <taxon>Pucciniaceae</taxon>
        <taxon>Puccinia</taxon>
    </lineage>
</organism>
<feature type="region of interest" description="Disordered" evidence="1">
    <location>
        <begin position="91"/>
        <end position="218"/>
    </location>
</feature>
<dbReference type="EMBL" id="LAVV01007144">
    <property type="protein sequence ID" value="KNZ56964.1"/>
    <property type="molecule type" value="Genomic_DNA"/>
</dbReference>
<name>A0A0L6V8C7_9BASI</name>
<dbReference type="VEuPathDB" id="FungiDB:VP01_2277g2"/>
<reference evidence="2 3" key="1">
    <citation type="submission" date="2015-08" db="EMBL/GenBank/DDBJ databases">
        <title>Next Generation Sequencing and Analysis of the Genome of Puccinia sorghi L Schw, the Causal Agent of Maize Common Rust.</title>
        <authorList>
            <person name="Rochi L."/>
            <person name="Burguener G."/>
            <person name="Darino M."/>
            <person name="Turjanski A."/>
            <person name="Kreff E."/>
            <person name="Dieguez M.J."/>
            <person name="Sacco F."/>
        </authorList>
    </citation>
    <scope>NUCLEOTIDE SEQUENCE [LARGE SCALE GENOMIC DNA]</scope>
    <source>
        <strain evidence="2 3">RO10H11247</strain>
    </source>
</reference>
<feature type="compositionally biased region" description="Basic residues" evidence="1">
    <location>
        <begin position="170"/>
        <end position="183"/>
    </location>
</feature>
<feature type="compositionally biased region" description="Acidic residues" evidence="1">
    <location>
        <begin position="133"/>
        <end position="142"/>
    </location>
</feature>
<feature type="compositionally biased region" description="Low complexity" evidence="1">
    <location>
        <begin position="93"/>
        <end position="102"/>
    </location>
</feature>
<keyword evidence="3" id="KW-1185">Reference proteome</keyword>
<gene>
    <name evidence="2" type="ORF">VP01_2277g2</name>
</gene>
<evidence type="ECO:0000256" key="1">
    <source>
        <dbReference type="SAM" id="MobiDB-lite"/>
    </source>
</evidence>
<evidence type="ECO:0000313" key="2">
    <source>
        <dbReference type="EMBL" id="KNZ56964.1"/>
    </source>
</evidence>
<feature type="compositionally biased region" description="Basic and acidic residues" evidence="1">
    <location>
        <begin position="186"/>
        <end position="205"/>
    </location>
</feature>
<evidence type="ECO:0000313" key="3">
    <source>
        <dbReference type="Proteomes" id="UP000037035"/>
    </source>
</evidence>
<comment type="caution">
    <text evidence="2">The sequence shown here is derived from an EMBL/GenBank/DDBJ whole genome shotgun (WGS) entry which is preliminary data.</text>
</comment>
<accession>A0A0L6V8C7</accession>
<dbReference type="OrthoDB" id="2499311at2759"/>
<feature type="compositionally biased region" description="Polar residues" evidence="1">
    <location>
        <begin position="145"/>
        <end position="165"/>
    </location>
</feature>
<protein>
    <submittedName>
        <fullName evidence="2">Uncharacterized protein</fullName>
    </submittedName>
</protein>
<sequence>MIISLFSSCLAIDSHPHGRDVTEHDEVTITTHHKFSKREIELVNGFPALGGSDLNGKVFTTTGSRVTQSNNVIPTRNRKALKFLQIPQGKSRAPAALKALPTKPKKAKNRALLAPATESTDSNEALLLTTDSSLDENPDEKDDPPSNTNEFTDPNQKGSSPSADVSKSPFMKKRSKQSKRGLIRRSLFDRELLEDDGLTRPEAYDKPYGSSDPESEARYLEVQIAQSQRNLGEFPPLGGLKGTVSAQEAEKAARTAKSSPVLTSTITSKPSDSQAAGKFVLQHVE</sequence>
<feature type="region of interest" description="Disordered" evidence="1">
    <location>
        <begin position="230"/>
        <end position="277"/>
    </location>
</feature>